<organism evidence="2 3">
    <name type="scientific">Chitinivibrio alkaliphilus ACht1</name>
    <dbReference type="NCBI Taxonomy" id="1313304"/>
    <lineage>
        <taxon>Bacteria</taxon>
        <taxon>Pseudomonadati</taxon>
        <taxon>Fibrobacterota</taxon>
        <taxon>Chitinivibrionia</taxon>
        <taxon>Chitinivibrionales</taxon>
        <taxon>Chitinivibrionaceae</taxon>
        <taxon>Chitinivibrio</taxon>
    </lineage>
</organism>
<evidence type="ECO:0000259" key="1">
    <source>
        <dbReference type="PROSITE" id="PS51411"/>
    </source>
</evidence>
<name>U7D4B1_9BACT</name>
<comment type="caution">
    <text evidence="2">The sequence shown here is derived from an EMBL/GenBank/DDBJ whole genome shotgun (WGS) entry which is preliminary data.</text>
</comment>
<dbReference type="AlphaFoldDB" id="U7D4B1"/>
<dbReference type="Proteomes" id="UP000017148">
    <property type="component" value="Unassembled WGS sequence"/>
</dbReference>
<dbReference type="eggNOG" id="COG1774">
    <property type="taxonomic scope" value="Bacteria"/>
</dbReference>
<dbReference type="InterPro" id="IPR047767">
    <property type="entry name" value="PSP1-like"/>
</dbReference>
<keyword evidence="3" id="KW-1185">Reference proteome</keyword>
<dbReference type="PROSITE" id="PS51411">
    <property type="entry name" value="PSP1_C"/>
    <property type="match status" value="1"/>
</dbReference>
<accession>U7D4B1</accession>
<proteinExistence type="predicted"/>
<dbReference type="STRING" id="1313304.CALK_2369"/>
<dbReference type="RefSeq" id="WP_022637725.1">
    <property type="nucleotide sequence ID" value="NZ_ASJR01000032.1"/>
</dbReference>
<evidence type="ECO:0000313" key="3">
    <source>
        <dbReference type="Proteomes" id="UP000017148"/>
    </source>
</evidence>
<dbReference type="Pfam" id="PF04468">
    <property type="entry name" value="PSP1"/>
    <property type="match status" value="1"/>
</dbReference>
<dbReference type="EMBL" id="ASJR01000032">
    <property type="protein sequence ID" value="ERP30803.1"/>
    <property type="molecule type" value="Genomic_DNA"/>
</dbReference>
<dbReference type="OrthoDB" id="9779344at2"/>
<protein>
    <submittedName>
        <fullName evidence="2">PSP1 domain protein</fullName>
    </submittedName>
</protein>
<dbReference type="NCBIfam" id="NF041131">
    <property type="entry name" value="RicT_YaaT_fam"/>
    <property type="match status" value="1"/>
</dbReference>
<reference evidence="2 3" key="1">
    <citation type="journal article" date="2013" name="Environ. Microbiol.">
        <title>Genome analysis of Chitinivibrio alkaliphilus gen. nov., sp. nov., a novel extremely haloalkaliphilic anaerobic chitinolytic bacterium from the candidate phylum Termite Group 3.</title>
        <authorList>
            <person name="Sorokin D.Y."/>
            <person name="Gumerov V.M."/>
            <person name="Rakitin A.L."/>
            <person name="Beletsky A.V."/>
            <person name="Damste J.S."/>
            <person name="Muyzer G."/>
            <person name="Mardanov A.V."/>
            <person name="Ravin N.V."/>
        </authorList>
    </citation>
    <scope>NUCLEOTIDE SEQUENCE [LARGE SCALE GENOMIC DNA]</scope>
    <source>
        <strain evidence="2 3">ACht1</strain>
    </source>
</reference>
<evidence type="ECO:0000313" key="2">
    <source>
        <dbReference type="EMBL" id="ERP30803.1"/>
    </source>
</evidence>
<dbReference type="InterPro" id="IPR007557">
    <property type="entry name" value="PSP1_C"/>
</dbReference>
<gene>
    <name evidence="2" type="ORF">CALK_2369</name>
</gene>
<dbReference type="GO" id="GO:0005737">
    <property type="term" value="C:cytoplasm"/>
    <property type="evidence" value="ECO:0007669"/>
    <property type="project" value="TreeGrafter"/>
</dbReference>
<feature type="domain" description="PSP1 C-terminal" evidence="1">
    <location>
        <begin position="71"/>
        <end position="156"/>
    </location>
</feature>
<sequence>MKNTVVEVAIRSRIVRCVNPGDIPLSAGEHVIVSLGAGRALGKVLGEVVGCASKEKSCGSRCTTNQKEPSCSIRRSATDADLLRAAEYRTKEETAFRICKDKIVDHGLNMKLVDVEYQFGGGKITFYFTADQRVDFRALVKTLAGEFRTRIELRQIGVRDAAKLINGVGICGRPQCCSSFMREFDQISTQLAKDQQLTLNPAKISGNCGRLLCCLNFEEDAYLKAYQELPRSGASFTDAGGKEGTVIFVDIFKKRIHVRRFVKGMSQFEWYSHEEILKGSVNEAPNE</sequence>
<dbReference type="PANTHER" id="PTHR43830">
    <property type="entry name" value="PROTEIN PSP1"/>
    <property type="match status" value="1"/>
</dbReference>
<dbReference type="PANTHER" id="PTHR43830:SF3">
    <property type="entry name" value="PROTEIN PSP1"/>
    <property type="match status" value="1"/>
</dbReference>
<dbReference type="PATRIC" id="fig|1313304.3.peg.2258"/>